<evidence type="ECO:0000256" key="4">
    <source>
        <dbReference type="ARBA" id="ARBA00022448"/>
    </source>
</evidence>
<dbReference type="PROSITE" id="PS00201">
    <property type="entry name" value="FLAVODOXIN"/>
    <property type="match status" value="1"/>
</dbReference>
<comment type="similarity">
    <text evidence="3 8">Belongs to the flavodoxin family.</text>
</comment>
<organism evidence="10 11">
    <name type="scientific">SAR92 clade bacterium H455</name>
    <dbReference type="NCBI Taxonomy" id="2974818"/>
    <lineage>
        <taxon>Bacteria</taxon>
        <taxon>Pseudomonadati</taxon>
        <taxon>Pseudomonadota</taxon>
        <taxon>Gammaproteobacteria</taxon>
        <taxon>Cellvibrionales</taxon>
        <taxon>Porticoccaceae</taxon>
        <taxon>SAR92 clade</taxon>
    </lineage>
</organism>
<dbReference type="InterPro" id="IPR010086">
    <property type="entry name" value="Flavodoxin_lc"/>
</dbReference>
<dbReference type="InterPro" id="IPR029039">
    <property type="entry name" value="Flavoprotein-like_sf"/>
</dbReference>
<protein>
    <recommendedName>
        <fullName evidence="8">Flavodoxin</fullName>
    </recommendedName>
</protein>
<feature type="domain" description="Flavodoxin-like" evidence="9">
    <location>
        <begin position="5"/>
        <end position="170"/>
    </location>
</feature>
<evidence type="ECO:0000313" key="10">
    <source>
        <dbReference type="EMBL" id="UVW35680.1"/>
    </source>
</evidence>
<keyword evidence="11" id="KW-1185">Reference proteome</keyword>
<dbReference type="NCBIfam" id="NF009023">
    <property type="entry name" value="PRK12359.1"/>
    <property type="match status" value="1"/>
</dbReference>
<dbReference type="Pfam" id="PF00258">
    <property type="entry name" value="Flavodoxin_1"/>
    <property type="match status" value="1"/>
</dbReference>
<evidence type="ECO:0000256" key="1">
    <source>
        <dbReference type="ARBA" id="ARBA00001917"/>
    </source>
</evidence>
<reference evidence="10" key="1">
    <citation type="submission" date="2022-08" db="EMBL/GenBank/DDBJ databases">
        <title>Catabolic pathway analysis in culturable SAR92 clade bacteria reveals their overlooked roles in DMSP degradation in coastal seas.</title>
        <authorList>
            <person name="He X."/>
            <person name="Zhang X."/>
            <person name="Zhang Y."/>
        </authorList>
    </citation>
    <scope>NUCLEOTIDE SEQUENCE</scope>
    <source>
        <strain evidence="10">H455</strain>
    </source>
</reference>
<dbReference type="NCBIfam" id="TIGR01752">
    <property type="entry name" value="flav_long"/>
    <property type="match status" value="1"/>
</dbReference>
<proteinExistence type="inferred from homology"/>
<dbReference type="SUPFAM" id="SSF52218">
    <property type="entry name" value="Flavoproteins"/>
    <property type="match status" value="1"/>
</dbReference>
<dbReference type="PROSITE" id="PS50902">
    <property type="entry name" value="FLAVODOXIN_LIKE"/>
    <property type="match status" value="1"/>
</dbReference>
<evidence type="ECO:0000256" key="7">
    <source>
        <dbReference type="ARBA" id="ARBA00022982"/>
    </source>
</evidence>
<dbReference type="InterPro" id="IPR001226">
    <property type="entry name" value="Flavodoxin_CS"/>
</dbReference>
<name>A0ABY5TPA9_9GAMM</name>
<gene>
    <name evidence="10" type="primary">fldB</name>
    <name evidence="10" type="ORF">NYF23_03475</name>
</gene>
<keyword evidence="5 8" id="KW-0285">Flavoprotein</keyword>
<evidence type="ECO:0000259" key="9">
    <source>
        <dbReference type="PROSITE" id="PS50902"/>
    </source>
</evidence>
<dbReference type="NCBIfam" id="NF006739">
    <property type="entry name" value="PRK09267.1-5"/>
    <property type="match status" value="1"/>
</dbReference>
<keyword evidence="6 8" id="KW-0288">FMN</keyword>
<evidence type="ECO:0000256" key="6">
    <source>
        <dbReference type="ARBA" id="ARBA00022643"/>
    </source>
</evidence>
<dbReference type="EMBL" id="CP103416">
    <property type="protein sequence ID" value="UVW35680.1"/>
    <property type="molecule type" value="Genomic_DNA"/>
</dbReference>
<dbReference type="PANTHER" id="PTHR42809">
    <property type="entry name" value="FLAVODOXIN 2"/>
    <property type="match status" value="1"/>
</dbReference>
<dbReference type="InterPro" id="IPR050619">
    <property type="entry name" value="Flavodoxin"/>
</dbReference>
<dbReference type="Gene3D" id="3.40.50.360">
    <property type="match status" value="1"/>
</dbReference>
<evidence type="ECO:0000256" key="3">
    <source>
        <dbReference type="ARBA" id="ARBA00005267"/>
    </source>
</evidence>
<comment type="function">
    <text evidence="2 8">Low-potential electron donor to a number of redox enzymes.</text>
</comment>
<evidence type="ECO:0000256" key="8">
    <source>
        <dbReference type="PIRNR" id="PIRNR038996"/>
    </source>
</evidence>
<keyword evidence="4 8" id="KW-0813">Transport</keyword>
<keyword evidence="7 8" id="KW-0249">Electron transport</keyword>
<evidence type="ECO:0000256" key="5">
    <source>
        <dbReference type="ARBA" id="ARBA00022630"/>
    </source>
</evidence>
<evidence type="ECO:0000313" key="11">
    <source>
        <dbReference type="Proteomes" id="UP001059934"/>
    </source>
</evidence>
<accession>A0ABY5TPA9</accession>
<evidence type="ECO:0000256" key="2">
    <source>
        <dbReference type="ARBA" id="ARBA00003297"/>
    </source>
</evidence>
<dbReference type="Proteomes" id="UP001059934">
    <property type="component" value="Chromosome"/>
</dbReference>
<dbReference type="PANTHER" id="PTHR42809:SF3">
    <property type="entry name" value="FLAVODOXIN 2"/>
    <property type="match status" value="1"/>
</dbReference>
<comment type="cofactor">
    <cofactor evidence="1 8">
        <name>FMN</name>
        <dbReference type="ChEBI" id="CHEBI:58210"/>
    </cofactor>
</comment>
<sequence length="177" mass="20108">MSSAIGLFYGSSTCYTEMAAEKICAQINSQHSDSVRLHNIADQPLSLMADYNLLILGIPTWDYGELQEDWESHWDELEQIDFTGKRVAVYGLGDQIGYPEWFQDALGYLWAKVKNRGATMVGEWPNQGYEFDQSKALTDNKAHFVGLALDDENQLDLSDDYINRWCMQICSEFGLGQ</sequence>
<dbReference type="InterPro" id="IPR008254">
    <property type="entry name" value="Flavodoxin/NO_synth"/>
</dbReference>
<dbReference type="PIRSF" id="PIRSF038996">
    <property type="entry name" value="FldA"/>
    <property type="match status" value="1"/>
</dbReference>